<reference evidence="2 3" key="1">
    <citation type="submission" date="2024-09" db="EMBL/GenBank/DDBJ databases">
        <authorList>
            <person name="Sun Q."/>
            <person name="Mori K."/>
        </authorList>
    </citation>
    <scope>NUCLEOTIDE SEQUENCE [LARGE SCALE GENOMIC DNA]</scope>
    <source>
        <strain evidence="2 3">CCM 7792</strain>
    </source>
</reference>
<protein>
    <submittedName>
        <fullName evidence="2">Uncharacterized protein</fullName>
    </submittedName>
</protein>
<comment type="caution">
    <text evidence="2">The sequence shown here is derived from an EMBL/GenBank/DDBJ whole genome shotgun (WGS) entry which is preliminary data.</text>
</comment>
<accession>A0ABV6FAH7</accession>
<proteinExistence type="predicted"/>
<dbReference type="Proteomes" id="UP001589773">
    <property type="component" value="Unassembled WGS sequence"/>
</dbReference>
<keyword evidence="3" id="KW-1185">Reference proteome</keyword>
<dbReference type="RefSeq" id="WP_379677282.1">
    <property type="nucleotide sequence ID" value="NZ_JBHLWP010000001.1"/>
</dbReference>
<organism evidence="2 3">
    <name type="scientific">Massilia consociata</name>
    <dbReference type="NCBI Taxonomy" id="760117"/>
    <lineage>
        <taxon>Bacteria</taxon>
        <taxon>Pseudomonadati</taxon>
        <taxon>Pseudomonadota</taxon>
        <taxon>Betaproteobacteria</taxon>
        <taxon>Burkholderiales</taxon>
        <taxon>Oxalobacteraceae</taxon>
        <taxon>Telluria group</taxon>
        <taxon>Massilia</taxon>
    </lineage>
</organism>
<name>A0ABV6FAH7_9BURK</name>
<evidence type="ECO:0000256" key="1">
    <source>
        <dbReference type="SAM" id="MobiDB-lite"/>
    </source>
</evidence>
<feature type="compositionally biased region" description="Basic and acidic residues" evidence="1">
    <location>
        <begin position="16"/>
        <end position="31"/>
    </location>
</feature>
<gene>
    <name evidence="2" type="ORF">ACFFJK_01380</name>
</gene>
<evidence type="ECO:0000313" key="3">
    <source>
        <dbReference type="Proteomes" id="UP001589773"/>
    </source>
</evidence>
<evidence type="ECO:0000313" key="2">
    <source>
        <dbReference type="EMBL" id="MFC0250528.1"/>
    </source>
</evidence>
<sequence length="66" mass="7406">MGDDKDFAAQGPSYQHMEDLNADIGRKKLEKIWQQSGNKQSGQQQGNQQSGQQDGEQDGDQQRANR</sequence>
<feature type="compositionally biased region" description="Low complexity" evidence="1">
    <location>
        <begin position="34"/>
        <end position="54"/>
    </location>
</feature>
<dbReference type="EMBL" id="JBHLWP010000001">
    <property type="protein sequence ID" value="MFC0250528.1"/>
    <property type="molecule type" value="Genomic_DNA"/>
</dbReference>
<feature type="region of interest" description="Disordered" evidence="1">
    <location>
        <begin position="1"/>
        <end position="66"/>
    </location>
</feature>